<feature type="domain" description="Fido" evidence="1">
    <location>
        <begin position="225"/>
        <end position="365"/>
    </location>
</feature>
<dbReference type="PANTHER" id="PTHR13504">
    <property type="entry name" value="FIDO DOMAIN-CONTAINING PROTEIN DDB_G0283145"/>
    <property type="match status" value="1"/>
</dbReference>
<accession>A0ABV6FUR7</accession>
<proteinExistence type="predicted"/>
<dbReference type="InterPro" id="IPR036390">
    <property type="entry name" value="WH_DNA-bd_sf"/>
</dbReference>
<sequence length="465" mass="53499">MTNPTTKHELFTIKNVIAKNTYGASIEDIMSGSGLNLELRTLQRRLKKLKEEGIIYTTGGSKSTRYHLYYSDHLVRESEQEKLIRPKREGFPVSKEGEKIISYLSNPLSDRKKVGYNMEFLDSYRPNIDAYLPDEDIHKLTLLGYTNSQHQPAGTHAREILNRLLIDLSWNSSRLEGNTYSLLDTQRLLELGESAEGKSLEEAQMIINHKDAIEFLVDLGEELDFKPYILLNLHALLAENLMKEQASLGRLRSMPVGIYKSAYTPLSVPQLIAAQFELILKKAVEISNPFEQAFFMMVHLPYLQPFDDVNKRTSRLAANIPLFKNNLSPVSFVEVPNTFYTQGILGVYELNQIDLLKDVFMWAYEKSALRYAAIRQTISEPDPFRTKYRDDIKKLIMKIVSENLNPKEGAQLIQAIAKNFPEEDSDRFREMVEGDLLVLNEGNFARFRVSLSEFKVWKENWSRKA</sequence>
<dbReference type="EMBL" id="JBHLWI010000036">
    <property type="protein sequence ID" value="MFC0263620.1"/>
    <property type="molecule type" value="Genomic_DNA"/>
</dbReference>
<dbReference type="InterPro" id="IPR040198">
    <property type="entry name" value="Fido_containing"/>
</dbReference>
<protein>
    <submittedName>
        <fullName evidence="2">Fic family protein</fullName>
    </submittedName>
</protein>
<dbReference type="InterPro" id="IPR036597">
    <property type="entry name" value="Fido-like_dom_sf"/>
</dbReference>
<dbReference type="PROSITE" id="PS51459">
    <property type="entry name" value="FIDO"/>
    <property type="match status" value="1"/>
</dbReference>
<reference evidence="2 3" key="1">
    <citation type="submission" date="2024-09" db="EMBL/GenBank/DDBJ databases">
        <authorList>
            <person name="Sun Q."/>
            <person name="Mori K."/>
        </authorList>
    </citation>
    <scope>NUCLEOTIDE SEQUENCE [LARGE SCALE GENOMIC DNA]</scope>
    <source>
        <strain evidence="2 3">CCM 7650</strain>
    </source>
</reference>
<dbReference type="Gene3D" id="1.10.3290.10">
    <property type="entry name" value="Fido-like domain"/>
    <property type="match status" value="1"/>
</dbReference>
<dbReference type="Proteomes" id="UP001589797">
    <property type="component" value="Unassembled WGS sequence"/>
</dbReference>
<evidence type="ECO:0000313" key="2">
    <source>
        <dbReference type="EMBL" id="MFC0263620.1"/>
    </source>
</evidence>
<keyword evidence="3" id="KW-1185">Reference proteome</keyword>
<evidence type="ECO:0000259" key="1">
    <source>
        <dbReference type="PROSITE" id="PS51459"/>
    </source>
</evidence>
<gene>
    <name evidence="2" type="ORF">ACFFIP_13085</name>
</gene>
<organism evidence="2 3">
    <name type="scientific">Fontibacter flavus</name>
    <dbReference type="NCBI Taxonomy" id="654838"/>
    <lineage>
        <taxon>Bacteria</taxon>
        <taxon>Pseudomonadati</taxon>
        <taxon>Bacteroidota</taxon>
        <taxon>Cytophagia</taxon>
        <taxon>Cytophagales</taxon>
        <taxon>Cyclobacteriaceae</taxon>
        <taxon>Fontibacter</taxon>
    </lineage>
</organism>
<dbReference type="SUPFAM" id="SSF140931">
    <property type="entry name" value="Fic-like"/>
    <property type="match status" value="1"/>
</dbReference>
<dbReference type="SUPFAM" id="SSF46785">
    <property type="entry name" value="Winged helix' DNA-binding domain"/>
    <property type="match status" value="1"/>
</dbReference>
<comment type="caution">
    <text evidence="2">The sequence shown here is derived from an EMBL/GenBank/DDBJ whole genome shotgun (WGS) entry which is preliminary data.</text>
</comment>
<name>A0ABV6FUR7_9BACT</name>
<evidence type="ECO:0000313" key="3">
    <source>
        <dbReference type="Proteomes" id="UP001589797"/>
    </source>
</evidence>
<dbReference type="RefSeq" id="WP_382388104.1">
    <property type="nucleotide sequence ID" value="NZ_JBHLWI010000036.1"/>
</dbReference>
<dbReference type="InterPro" id="IPR003812">
    <property type="entry name" value="Fido"/>
</dbReference>
<dbReference type="PANTHER" id="PTHR13504:SF38">
    <property type="entry name" value="FIDO DOMAIN-CONTAINING PROTEIN"/>
    <property type="match status" value="1"/>
</dbReference>
<dbReference type="Pfam" id="PF02661">
    <property type="entry name" value="Fic"/>
    <property type="match status" value="1"/>
</dbReference>